<evidence type="ECO:0000313" key="2">
    <source>
        <dbReference type="EMBL" id="KEO45920.1"/>
    </source>
</evidence>
<dbReference type="Proteomes" id="UP000248776">
    <property type="component" value="Unassembled WGS sequence"/>
</dbReference>
<sequence>MTNKELVNQISGLNSTSTLKNWIQLIKEISGKEFKKIKVPISRNPRTHQLSYTVAYDFTDEDLRQFQKLAKLKLEIGLKEAIQAVFGSLADNEHESLNQVIDELYDELSALKQEFKREMRLIKIENSNLKKKIQDIEESMQTGLLGFVNKRSKNRFG</sequence>
<reference evidence="5 8" key="3">
    <citation type="submission" date="2019-06" db="EMBL/GenBank/DDBJ databases">
        <title>Complete genome sequence of Streptococcus salivarius LAB813.</title>
        <authorList>
            <person name="Levesque C.M."/>
            <person name="Gong S.-G."/>
            <person name="Dufour D."/>
            <person name="Barbour A."/>
        </authorList>
    </citation>
    <scope>NUCLEOTIDE SEQUENCE [LARGE SCALE GENOMIC DNA]</scope>
    <source>
        <strain evidence="5 8">LAB813</strain>
    </source>
</reference>
<evidence type="ECO:0000313" key="4">
    <source>
        <dbReference type="EMBL" id="PZD56604.1"/>
    </source>
</evidence>
<reference evidence="2 6" key="1">
    <citation type="submission" date="2014-04" db="EMBL/GenBank/DDBJ databases">
        <title>Variable characteristics of bacteriocin-producing Streptococcus salivarius strains isolated from Malaysian subjects.</title>
        <authorList>
            <person name="Philip K."/>
            <person name="Barbour A."/>
        </authorList>
    </citation>
    <scope>NUCLEOTIDE SEQUENCE [LARGE SCALE GENOMIC DNA]</scope>
    <source>
        <strain evidence="2 6">NU10</strain>
    </source>
</reference>
<evidence type="ECO:0000313" key="8">
    <source>
        <dbReference type="Proteomes" id="UP000322622"/>
    </source>
</evidence>
<dbReference type="EMBL" id="NSIW01000007">
    <property type="protein sequence ID" value="PZD56604.1"/>
    <property type="molecule type" value="Genomic_DNA"/>
</dbReference>
<reference evidence="3" key="4">
    <citation type="submission" date="2023-01" db="EMBL/GenBank/DDBJ databases">
        <title>Human gut microbiome strain richness.</title>
        <authorList>
            <person name="Chen-Liaw A."/>
        </authorList>
    </citation>
    <scope>NUCLEOTIDE SEQUENCE</scope>
    <source>
        <strain evidence="3">1001095st1_G4_1001095IJ_161003</strain>
    </source>
</reference>
<dbReference type="Proteomes" id="UP000322622">
    <property type="component" value="Chromosome"/>
</dbReference>
<dbReference type="Proteomes" id="UP001210204">
    <property type="component" value="Unassembled WGS sequence"/>
</dbReference>
<gene>
    <name evidence="4" type="ORF">CKU37_04845</name>
    <name evidence="2" type="ORF">DL07_10930</name>
    <name evidence="5" type="ORF">FHI56_01415</name>
    <name evidence="3" type="ORF">PNU26_09570</name>
</gene>
<evidence type="ECO:0000313" key="3">
    <source>
        <dbReference type="EMBL" id="MDB8614631.1"/>
    </source>
</evidence>
<dbReference type="EMBL" id="JAQMJT010000014">
    <property type="protein sequence ID" value="MDB8614631.1"/>
    <property type="molecule type" value="Genomic_DNA"/>
</dbReference>
<dbReference type="EMBL" id="CP040804">
    <property type="protein sequence ID" value="QEM31652.1"/>
    <property type="molecule type" value="Genomic_DNA"/>
</dbReference>
<evidence type="ECO:0000313" key="7">
    <source>
        <dbReference type="Proteomes" id="UP000248776"/>
    </source>
</evidence>
<accession>A0A074IPJ5</accession>
<dbReference type="PATRIC" id="fig|1304.173.peg.57"/>
<dbReference type="RefSeq" id="WP_000182279.1">
    <property type="nucleotide sequence ID" value="NZ_BPPT01000009.1"/>
</dbReference>
<proteinExistence type="predicted"/>
<organism evidence="2 6">
    <name type="scientific">Streptococcus salivarius</name>
    <dbReference type="NCBI Taxonomy" id="1304"/>
    <lineage>
        <taxon>Bacteria</taxon>
        <taxon>Bacillati</taxon>
        <taxon>Bacillota</taxon>
        <taxon>Bacilli</taxon>
        <taxon>Lactobacillales</taxon>
        <taxon>Streptococcaceae</taxon>
        <taxon>Streptococcus</taxon>
    </lineage>
</organism>
<dbReference type="Proteomes" id="UP000027855">
    <property type="component" value="Unassembled WGS sequence"/>
</dbReference>
<keyword evidence="1" id="KW-0175">Coiled coil</keyword>
<feature type="coiled-coil region" evidence="1">
    <location>
        <begin position="94"/>
        <end position="139"/>
    </location>
</feature>
<protein>
    <submittedName>
        <fullName evidence="2">Uncharacterized protein</fullName>
    </submittedName>
</protein>
<dbReference type="AlphaFoldDB" id="A0A074IPJ5"/>
<name>A0A074IPJ5_STRSL</name>
<evidence type="ECO:0000313" key="5">
    <source>
        <dbReference type="EMBL" id="QEM31652.1"/>
    </source>
</evidence>
<evidence type="ECO:0000313" key="6">
    <source>
        <dbReference type="Proteomes" id="UP000027855"/>
    </source>
</evidence>
<reference evidence="4 7" key="2">
    <citation type="submission" date="2017-08" db="EMBL/GenBank/DDBJ databases">
        <title>Streptococcus salivarius strain HS0302 Genome.</title>
        <authorList>
            <person name="Smith J."/>
            <person name="Deng P."/>
            <person name="Geng M."/>
        </authorList>
    </citation>
    <scope>NUCLEOTIDE SEQUENCE [LARGE SCALE GENOMIC DNA]</scope>
    <source>
        <strain evidence="4 7">HS0302</strain>
    </source>
</reference>
<evidence type="ECO:0000256" key="1">
    <source>
        <dbReference type="SAM" id="Coils"/>
    </source>
</evidence>
<dbReference type="KEGG" id="strs:SSAL8618_00465"/>
<dbReference type="EMBL" id="JJMT01000008">
    <property type="protein sequence ID" value="KEO45920.1"/>
    <property type="molecule type" value="Genomic_DNA"/>
</dbReference>